<organism evidence="1">
    <name type="scientific">hydrothermal vent metagenome</name>
    <dbReference type="NCBI Taxonomy" id="652676"/>
    <lineage>
        <taxon>unclassified sequences</taxon>
        <taxon>metagenomes</taxon>
        <taxon>ecological metagenomes</taxon>
    </lineage>
</organism>
<reference evidence="1" key="1">
    <citation type="submission" date="2018-06" db="EMBL/GenBank/DDBJ databases">
        <authorList>
            <person name="Zhirakovskaya E."/>
        </authorList>
    </citation>
    <scope>NUCLEOTIDE SEQUENCE</scope>
</reference>
<name>A0A3B0UBP5_9ZZZZ</name>
<dbReference type="EMBL" id="UOEQ01000118">
    <property type="protein sequence ID" value="VAW16906.1"/>
    <property type="molecule type" value="Genomic_DNA"/>
</dbReference>
<evidence type="ECO:0000313" key="1">
    <source>
        <dbReference type="EMBL" id="VAW16906.1"/>
    </source>
</evidence>
<dbReference type="AlphaFoldDB" id="A0A3B0UBP5"/>
<accession>A0A3B0UBP5</accession>
<sequence length="28" mass="3235">WMFMCMLPYHMEMGMMGQMATAGNAMTM</sequence>
<protein>
    <submittedName>
        <fullName evidence="1">Uncharacterized protein</fullName>
    </submittedName>
</protein>
<feature type="non-terminal residue" evidence="1">
    <location>
        <position position="1"/>
    </location>
</feature>
<proteinExistence type="predicted"/>
<gene>
    <name evidence="1" type="ORF">MNBD_ALPHA11-2121</name>
</gene>